<feature type="domain" description="Integrase catalytic" evidence="2">
    <location>
        <begin position="316"/>
        <end position="481"/>
    </location>
</feature>
<evidence type="ECO:0000313" key="3">
    <source>
        <dbReference type="EMBL" id="KAI9565038.1"/>
    </source>
</evidence>
<dbReference type="GO" id="GO:0015074">
    <property type="term" value="P:DNA integration"/>
    <property type="evidence" value="ECO:0007669"/>
    <property type="project" value="InterPro"/>
</dbReference>
<name>A0AAD5LVX2_9CRUS</name>
<dbReference type="Gene3D" id="1.10.340.70">
    <property type="match status" value="1"/>
</dbReference>
<dbReference type="SUPFAM" id="SSF56672">
    <property type="entry name" value="DNA/RNA polymerases"/>
    <property type="match status" value="1"/>
</dbReference>
<dbReference type="Pfam" id="PF17921">
    <property type="entry name" value="Integrase_H2C2"/>
    <property type="match status" value="1"/>
</dbReference>
<proteinExistence type="predicted"/>
<organism evidence="3 4">
    <name type="scientific">Daphnia sinensis</name>
    <dbReference type="NCBI Taxonomy" id="1820382"/>
    <lineage>
        <taxon>Eukaryota</taxon>
        <taxon>Metazoa</taxon>
        <taxon>Ecdysozoa</taxon>
        <taxon>Arthropoda</taxon>
        <taxon>Crustacea</taxon>
        <taxon>Branchiopoda</taxon>
        <taxon>Diplostraca</taxon>
        <taxon>Cladocera</taxon>
        <taxon>Anomopoda</taxon>
        <taxon>Daphniidae</taxon>
        <taxon>Daphnia</taxon>
        <taxon>Daphnia similis group</taxon>
    </lineage>
</organism>
<evidence type="ECO:0000256" key="1">
    <source>
        <dbReference type="ARBA" id="ARBA00012493"/>
    </source>
</evidence>
<dbReference type="InterPro" id="IPR043502">
    <property type="entry name" value="DNA/RNA_pol_sf"/>
</dbReference>
<dbReference type="InterPro" id="IPR041588">
    <property type="entry name" value="Integrase_H2C2"/>
</dbReference>
<dbReference type="Pfam" id="PF00665">
    <property type="entry name" value="rve"/>
    <property type="match status" value="1"/>
</dbReference>
<dbReference type="InterPro" id="IPR036397">
    <property type="entry name" value="RNaseH_sf"/>
</dbReference>
<comment type="caution">
    <text evidence="3">The sequence shown here is derived from an EMBL/GenBank/DDBJ whole genome shotgun (WGS) entry which is preliminary data.</text>
</comment>
<dbReference type="Gene3D" id="3.30.420.10">
    <property type="entry name" value="Ribonuclease H-like superfamily/Ribonuclease H"/>
    <property type="match status" value="1"/>
</dbReference>
<dbReference type="PANTHER" id="PTHR37984">
    <property type="entry name" value="PROTEIN CBG26694"/>
    <property type="match status" value="1"/>
</dbReference>
<dbReference type="EMBL" id="WJBH02000001">
    <property type="protein sequence ID" value="KAI9565038.1"/>
    <property type="molecule type" value="Genomic_DNA"/>
</dbReference>
<evidence type="ECO:0000259" key="2">
    <source>
        <dbReference type="PROSITE" id="PS50994"/>
    </source>
</evidence>
<reference evidence="3 4" key="1">
    <citation type="submission" date="2022-05" db="EMBL/GenBank/DDBJ databases">
        <title>A multi-omics perspective on studying reproductive biology in Daphnia sinensis.</title>
        <authorList>
            <person name="Jia J."/>
        </authorList>
    </citation>
    <scope>NUCLEOTIDE SEQUENCE [LARGE SCALE GENOMIC DNA]</scope>
    <source>
        <strain evidence="3 4">WSL</strain>
    </source>
</reference>
<keyword evidence="4" id="KW-1185">Reference proteome</keyword>
<dbReference type="EC" id="2.7.7.49" evidence="1"/>
<dbReference type="FunFam" id="1.10.340.70:FF:000001">
    <property type="entry name" value="Retrovirus-related Pol polyprotein from transposon gypsy-like Protein"/>
    <property type="match status" value="1"/>
</dbReference>
<dbReference type="AlphaFoldDB" id="A0AAD5LVX2"/>
<dbReference type="GO" id="GO:0042575">
    <property type="term" value="C:DNA polymerase complex"/>
    <property type="evidence" value="ECO:0007669"/>
    <property type="project" value="UniProtKB-ARBA"/>
</dbReference>
<dbReference type="GO" id="GO:0003676">
    <property type="term" value="F:nucleic acid binding"/>
    <property type="evidence" value="ECO:0007669"/>
    <property type="project" value="InterPro"/>
</dbReference>
<protein>
    <recommendedName>
        <fullName evidence="1">RNA-directed DNA polymerase</fullName>
        <ecNumber evidence="1">2.7.7.49</ecNumber>
    </recommendedName>
</protein>
<dbReference type="SUPFAM" id="SSF53098">
    <property type="entry name" value="Ribonuclease H-like"/>
    <property type="match status" value="1"/>
</dbReference>
<sequence length="523" mass="60195">MGTIRQIAITNLSDHKQWIEEGTVLGILEPVTEIKEGDTPVAVATAEAEKKELREHEFESRIGEELMPTDREKIREVLVEYGDCFSWPGDQLGLCTAAEHTIDTGEAKPIRQSPHARAWKERIIIEAQCEEMEKAGVIEPSNSPWGAAVVLKDLAGRLARWALSIQNYQPEIVYKSGRLHEDADALSRYPMDGIEDNDDEEDLLPVYTTAWEEERRWTREMQGAVPGWMEVRRQLERRMRLRLCVPPDQRLEILDAYHGDRWAAHLGVKRTMGRIEERYYWPRLRQQVLNYVRACPQCQARKNPPVEPQGHMEIIRVGRPFEKVGMDILGPFPTSAGGKKNIIVAVDYLTKWAETRAIPTATARDAAEFFVEEIVLRHGAPEGVVTDCGKCFVAEFTKEVMRLMEVDHRTTTPYHLQANGLVERLNHTLGDMLSVYINSTHTNWTTFCPILHSRTTLVFKNRPEKNRFTFSTAEKRDGKRTMVQVQERQKRYYDVTRRATPEFSPGEEVLVYKPFRKIGRAEK</sequence>
<gene>
    <name evidence="3" type="ORF">GHT06_008782</name>
</gene>
<dbReference type="GO" id="GO:0003964">
    <property type="term" value="F:RNA-directed DNA polymerase activity"/>
    <property type="evidence" value="ECO:0007669"/>
    <property type="project" value="UniProtKB-EC"/>
</dbReference>
<dbReference type="InterPro" id="IPR050951">
    <property type="entry name" value="Retrovirus_Pol_polyprotein"/>
</dbReference>
<accession>A0AAD5LVX2</accession>
<dbReference type="Gene3D" id="3.10.10.10">
    <property type="entry name" value="HIV Type 1 Reverse Transcriptase, subunit A, domain 1"/>
    <property type="match status" value="1"/>
</dbReference>
<dbReference type="Proteomes" id="UP000820818">
    <property type="component" value="Linkage Group LG1"/>
</dbReference>
<dbReference type="PANTHER" id="PTHR37984:SF5">
    <property type="entry name" value="PROTEIN NYNRIN-LIKE"/>
    <property type="match status" value="1"/>
</dbReference>
<evidence type="ECO:0000313" key="4">
    <source>
        <dbReference type="Proteomes" id="UP000820818"/>
    </source>
</evidence>
<dbReference type="PROSITE" id="PS50994">
    <property type="entry name" value="INTEGRASE"/>
    <property type="match status" value="1"/>
</dbReference>
<dbReference type="InterPro" id="IPR012337">
    <property type="entry name" value="RNaseH-like_sf"/>
</dbReference>
<dbReference type="InterPro" id="IPR001584">
    <property type="entry name" value="Integrase_cat-core"/>
</dbReference>